<dbReference type="RefSeq" id="XP_038058454.1">
    <property type="nucleotide sequence ID" value="XM_038202526.1"/>
</dbReference>
<evidence type="ECO:0000256" key="3">
    <source>
        <dbReference type="ARBA" id="ARBA00022989"/>
    </source>
</evidence>
<keyword evidence="3 5" id="KW-1133">Transmembrane helix</keyword>
<feature type="transmembrane region" description="Helical" evidence="5">
    <location>
        <begin position="120"/>
        <end position="146"/>
    </location>
</feature>
<comment type="subcellular location">
    <subcellularLocation>
        <location evidence="1">Membrane</location>
        <topology evidence="1">Multi-pass membrane protein</topology>
    </subcellularLocation>
</comment>
<proteinExistence type="predicted"/>
<evidence type="ECO:0000313" key="6">
    <source>
        <dbReference type="EnsemblMetazoa" id="XP_038058453.1"/>
    </source>
</evidence>
<organism evidence="6 7">
    <name type="scientific">Patiria miniata</name>
    <name type="common">Bat star</name>
    <name type="synonym">Asterina miniata</name>
    <dbReference type="NCBI Taxonomy" id="46514"/>
    <lineage>
        <taxon>Eukaryota</taxon>
        <taxon>Metazoa</taxon>
        <taxon>Echinodermata</taxon>
        <taxon>Eleutherozoa</taxon>
        <taxon>Asterozoa</taxon>
        <taxon>Asteroidea</taxon>
        <taxon>Valvatacea</taxon>
        <taxon>Valvatida</taxon>
        <taxon>Asterinidae</taxon>
        <taxon>Patiria</taxon>
    </lineage>
</organism>
<reference evidence="6" key="1">
    <citation type="submission" date="2022-11" db="UniProtKB">
        <authorList>
            <consortium name="EnsemblMetazoa"/>
        </authorList>
    </citation>
    <scope>IDENTIFICATION</scope>
</reference>
<dbReference type="PANTHER" id="PTHR12489">
    <property type="entry name" value="LIPOMA HMGIC FUSION PARTNER-LIKE PROTEIN"/>
    <property type="match status" value="1"/>
</dbReference>
<dbReference type="Gene3D" id="1.20.140.150">
    <property type="match status" value="1"/>
</dbReference>
<dbReference type="GeneID" id="119729781"/>
<dbReference type="CTD" id="10184"/>
<dbReference type="RefSeq" id="XP_038058453.1">
    <property type="nucleotide sequence ID" value="XM_038202525.1"/>
</dbReference>
<evidence type="ECO:0000256" key="1">
    <source>
        <dbReference type="ARBA" id="ARBA00004141"/>
    </source>
</evidence>
<dbReference type="EnsemblMetazoa" id="XM_038202524.1">
    <property type="protein sequence ID" value="XP_038058452.1"/>
    <property type="gene ID" value="LOC119729781"/>
</dbReference>
<evidence type="ECO:0000313" key="7">
    <source>
        <dbReference type="Proteomes" id="UP000887568"/>
    </source>
</evidence>
<feature type="transmembrane region" description="Helical" evidence="5">
    <location>
        <begin position="158"/>
        <end position="180"/>
    </location>
</feature>
<evidence type="ECO:0000256" key="4">
    <source>
        <dbReference type="ARBA" id="ARBA00023136"/>
    </source>
</evidence>
<evidence type="ECO:0000256" key="5">
    <source>
        <dbReference type="SAM" id="Phobius"/>
    </source>
</evidence>
<evidence type="ECO:0000256" key="2">
    <source>
        <dbReference type="ARBA" id="ARBA00022692"/>
    </source>
</evidence>
<dbReference type="Pfam" id="PF10242">
    <property type="entry name" value="L_HMGIC_fpl"/>
    <property type="match status" value="1"/>
</dbReference>
<dbReference type="OMA" id="SKFWQAA"/>
<keyword evidence="2 5" id="KW-0812">Transmembrane</keyword>
<dbReference type="EnsemblMetazoa" id="XM_038202526.1">
    <property type="protein sequence ID" value="XP_038058454.1"/>
    <property type="gene ID" value="LOC119729781"/>
</dbReference>
<evidence type="ECO:0008006" key="8">
    <source>
        <dbReference type="Google" id="ProtNLM"/>
    </source>
</evidence>
<feature type="transmembrane region" description="Helical" evidence="5">
    <location>
        <begin position="12"/>
        <end position="29"/>
    </location>
</feature>
<keyword evidence="7" id="KW-1185">Reference proteome</keyword>
<dbReference type="RefSeq" id="XP_038058452.1">
    <property type="nucleotide sequence ID" value="XM_038202524.1"/>
</dbReference>
<accession>A0A914A3N7</accession>
<feature type="transmembrane region" description="Helical" evidence="5">
    <location>
        <begin position="200"/>
        <end position="227"/>
    </location>
</feature>
<dbReference type="AlphaFoldDB" id="A0A914A3N7"/>
<protein>
    <recommendedName>
        <fullName evidence="8">Lipoma HMGIC fusion partner-like 2 protein</fullName>
    </recommendedName>
</protein>
<sequence length="254" mass="27665">MCYLIVTIRSLLWTVVSIGIVVMHVFAIINPDWLLRDDRPLTAAYASTTPNEDVSSQNATTESSLRPDSDILITQSSKVGLLTLCTERYSMNTLRYVTNNGEQSRAEECAWIASFFELPIWLWMVTVVLYCLGVAILGFIAVVSVFTMCFKSICKKSLFTVSGLIQAIAGLLILLGLVMYPAGWGSDAVTELCGMDAAPFQFGACSLGWAFYVAAAATFLTFACAVLSVQAEIATSSDDVQDEILKGKYVICLP</sequence>
<keyword evidence="4 5" id="KW-0472">Membrane</keyword>
<dbReference type="PANTHER" id="PTHR12489:SF19">
    <property type="entry name" value="LHFPL TETRASPAN SUBFAMILY MEMBER 2 PROTEIN"/>
    <property type="match status" value="1"/>
</dbReference>
<dbReference type="GO" id="GO:0016020">
    <property type="term" value="C:membrane"/>
    <property type="evidence" value="ECO:0007669"/>
    <property type="project" value="UniProtKB-SubCell"/>
</dbReference>
<name>A0A914A3N7_PATMI</name>
<dbReference type="OrthoDB" id="10048434at2759"/>
<dbReference type="EnsemblMetazoa" id="XM_038202525.1">
    <property type="protein sequence ID" value="XP_038058453.1"/>
    <property type="gene ID" value="LOC119729781"/>
</dbReference>
<dbReference type="InterPro" id="IPR019372">
    <property type="entry name" value="LHFPL"/>
</dbReference>
<dbReference type="Proteomes" id="UP000887568">
    <property type="component" value="Unplaced"/>
</dbReference>